<comment type="caution">
    <text evidence="1">The sequence shown here is derived from an EMBL/GenBank/DDBJ whole genome shotgun (WGS) entry which is preliminary data.</text>
</comment>
<reference evidence="1 2" key="1">
    <citation type="submission" date="2024-09" db="EMBL/GenBank/DDBJ databases">
        <title>Chromosome-scale assembly of Riccia fluitans.</title>
        <authorList>
            <person name="Paukszto L."/>
            <person name="Sawicki J."/>
            <person name="Karawczyk K."/>
            <person name="Piernik-Szablinska J."/>
            <person name="Szczecinska M."/>
            <person name="Mazdziarz M."/>
        </authorList>
    </citation>
    <scope>NUCLEOTIDE SEQUENCE [LARGE SCALE GENOMIC DNA]</scope>
    <source>
        <strain evidence="1">Rf_01</strain>
        <tissue evidence="1">Aerial parts of the thallus</tissue>
    </source>
</reference>
<name>A0ABD1XIL6_9MARC</name>
<accession>A0ABD1XIL6</accession>
<gene>
    <name evidence="1" type="ORF">R1flu_027375</name>
</gene>
<evidence type="ECO:0000313" key="2">
    <source>
        <dbReference type="Proteomes" id="UP001605036"/>
    </source>
</evidence>
<organism evidence="1 2">
    <name type="scientific">Riccia fluitans</name>
    <dbReference type="NCBI Taxonomy" id="41844"/>
    <lineage>
        <taxon>Eukaryota</taxon>
        <taxon>Viridiplantae</taxon>
        <taxon>Streptophyta</taxon>
        <taxon>Embryophyta</taxon>
        <taxon>Marchantiophyta</taxon>
        <taxon>Marchantiopsida</taxon>
        <taxon>Marchantiidae</taxon>
        <taxon>Marchantiales</taxon>
        <taxon>Ricciaceae</taxon>
        <taxon>Riccia</taxon>
    </lineage>
</organism>
<dbReference type="AlphaFoldDB" id="A0ABD1XIL6"/>
<keyword evidence="2" id="KW-1185">Reference proteome</keyword>
<protein>
    <submittedName>
        <fullName evidence="1">Uncharacterized protein</fullName>
    </submittedName>
</protein>
<sequence>MLMGSSRVSSIRPCWLLAQRCYPGHVGRQSLPAGGSASLVFLVCPFHHSPFAVYGRFRDASTSSVSLAYDSAVGLVQSTRLNDRLRASTQLRPATSVIPALSLGSPSPPFDQIVVSDPSIPPRGSARFGSVDLQ</sequence>
<proteinExistence type="predicted"/>
<dbReference type="Proteomes" id="UP001605036">
    <property type="component" value="Unassembled WGS sequence"/>
</dbReference>
<evidence type="ECO:0000313" key="1">
    <source>
        <dbReference type="EMBL" id="KAL2608802.1"/>
    </source>
</evidence>
<dbReference type="EMBL" id="JBHFFA010000008">
    <property type="protein sequence ID" value="KAL2608802.1"/>
    <property type="molecule type" value="Genomic_DNA"/>
</dbReference>